<proteinExistence type="predicted"/>
<accession>A0A2U1MND5</accession>
<dbReference type="SUPFAM" id="SSF50978">
    <property type="entry name" value="WD40 repeat-like"/>
    <property type="match status" value="1"/>
</dbReference>
<sequence length="208" mass="23097">MKKDLRLFYWSVYQWTMVIFSKSTLHALEMESRTGSRDLRESQTLSRTVSLGANLSDIEQPGRKPEPAYSFVGMHCIFDECKSMVTVIKFGHMSSDILAYGATDGTITVCTVSDPPSVTNKLIGHSKDVTGLPKTLNNNDKYSYSYAATSSSAAPQDHSPIYATRHGMARKDMNENAASKKIENGSGSCKRRFTDEMEINKNTSVQSK</sequence>
<evidence type="ECO:0000313" key="3">
    <source>
        <dbReference type="Proteomes" id="UP000245207"/>
    </source>
</evidence>
<keyword evidence="3" id="KW-1185">Reference proteome</keyword>
<comment type="caution">
    <text evidence="2">The sequence shown here is derived from an EMBL/GenBank/DDBJ whole genome shotgun (WGS) entry which is preliminary data.</text>
</comment>
<organism evidence="2 3">
    <name type="scientific">Artemisia annua</name>
    <name type="common">Sweet wormwood</name>
    <dbReference type="NCBI Taxonomy" id="35608"/>
    <lineage>
        <taxon>Eukaryota</taxon>
        <taxon>Viridiplantae</taxon>
        <taxon>Streptophyta</taxon>
        <taxon>Embryophyta</taxon>
        <taxon>Tracheophyta</taxon>
        <taxon>Spermatophyta</taxon>
        <taxon>Magnoliopsida</taxon>
        <taxon>eudicotyledons</taxon>
        <taxon>Gunneridae</taxon>
        <taxon>Pentapetalae</taxon>
        <taxon>asterids</taxon>
        <taxon>campanulids</taxon>
        <taxon>Asterales</taxon>
        <taxon>Asteraceae</taxon>
        <taxon>Asteroideae</taxon>
        <taxon>Anthemideae</taxon>
        <taxon>Artemisiinae</taxon>
        <taxon>Artemisia</taxon>
    </lineage>
</organism>
<feature type="compositionally biased region" description="Basic and acidic residues" evidence="1">
    <location>
        <begin position="170"/>
        <end position="183"/>
    </location>
</feature>
<dbReference type="EMBL" id="PKPP01004787">
    <property type="protein sequence ID" value="PWA62773.1"/>
    <property type="molecule type" value="Genomic_DNA"/>
</dbReference>
<feature type="region of interest" description="Disordered" evidence="1">
    <location>
        <begin position="170"/>
        <end position="208"/>
    </location>
</feature>
<name>A0A2U1MND5_ARTAN</name>
<protein>
    <submittedName>
        <fullName evidence="2">Transducin/WD40 repeat-like superfamily protein</fullName>
    </submittedName>
</protein>
<reference evidence="2 3" key="1">
    <citation type="journal article" date="2018" name="Mol. Plant">
        <title>The genome of Artemisia annua provides insight into the evolution of Asteraceae family and artemisinin biosynthesis.</title>
        <authorList>
            <person name="Shen Q."/>
            <person name="Zhang L."/>
            <person name="Liao Z."/>
            <person name="Wang S."/>
            <person name="Yan T."/>
            <person name="Shi P."/>
            <person name="Liu M."/>
            <person name="Fu X."/>
            <person name="Pan Q."/>
            <person name="Wang Y."/>
            <person name="Lv Z."/>
            <person name="Lu X."/>
            <person name="Zhang F."/>
            <person name="Jiang W."/>
            <person name="Ma Y."/>
            <person name="Chen M."/>
            <person name="Hao X."/>
            <person name="Li L."/>
            <person name="Tang Y."/>
            <person name="Lv G."/>
            <person name="Zhou Y."/>
            <person name="Sun X."/>
            <person name="Brodelius P.E."/>
            <person name="Rose J.K.C."/>
            <person name="Tang K."/>
        </authorList>
    </citation>
    <scope>NUCLEOTIDE SEQUENCE [LARGE SCALE GENOMIC DNA]</scope>
    <source>
        <strain evidence="3">cv. Huhao1</strain>
        <tissue evidence="2">Leaf</tissue>
    </source>
</reference>
<evidence type="ECO:0000313" key="2">
    <source>
        <dbReference type="EMBL" id="PWA62773.1"/>
    </source>
</evidence>
<evidence type="ECO:0000256" key="1">
    <source>
        <dbReference type="SAM" id="MobiDB-lite"/>
    </source>
</evidence>
<gene>
    <name evidence="2" type="ORF">CTI12_AA360540</name>
</gene>
<dbReference type="OrthoDB" id="1932312at2759"/>
<dbReference type="InterPro" id="IPR036322">
    <property type="entry name" value="WD40_repeat_dom_sf"/>
</dbReference>
<dbReference type="Proteomes" id="UP000245207">
    <property type="component" value="Unassembled WGS sequence"/>
</dbReference>
<dbReference type="AlphaFoldDB" id="A0A2U1MND5"/>